<feature type="transmembrane region" description="Helical" evidence="1">
    <location>
        <begin position="12"/>
        <end position="30"/>
    </location>
</feature>
<proteinExistence type="predicted"/>
<evidence type="ECO:0000256" key="1">
    <source>
        <dbReference type="SAM" id="Phobius"/>
    </source>
</evidence>
<sequence length="47" mass="5309">MSGPQKPRAWKRSRLFAFVAHGFGEVLFWGKGAPSSLLPMPVKLLRR</sequence>
<evidence type="ECO:0000313" key="2">
    <source>
        <dbReference type="EMBL" id="EEB32081.1"/>
    </source>
</evidence>
<dbReference type="EMBL" id="ABXU01000088">
    <property type="protein sequence ID" value="EEB32081.1"/>
    <property type="molecule type" value="Genomic_DNA"/>
</dbReference>
<reference evidence="2 3" key="2">
    <citation type="submission" date="2008-10" db="EMBL/GenBank/DDBJ databases">
        <authorList>
            <person name="Fulton L."/>
            <person name="Clifton S."/>
            <person name="Fulton B."/>
            <person name="Xu J."/>
            <person name="Minx P."/>
            <person name="Pepin K.H."/>
            <person name="Johnson M."/>
            <person name="Bhonagiri V."/>
            <person name="Nash W.E."/>
            <person name="Mardis E.R."/>
            <person name="Wilson R.K."/>
        </authorList>
    </citation>
    <scope>NUCLEOTIDE SEQUENCE [LARGE SCALE GENOMIC DNA]</scope>
    <source>
        <strain evidence="2 3">ATCC 29098</strain>
    </source>
</reference>
<dbReference type="Proteomes" id="UP000003676">
    <property type="component" value="Unassembled WGS sequence"/>
</dbReference>
<organism evidence="2 3">
    <name type="scientific">Desulfovibrio piger ATCC 29098</name>
    <dbReference type="NCBI Taxonomy" id="411464"/>
    <lineage>
        <taxon>Bacteria</taxon>
        <taxon>Pseudomonadati</taxon>
        <taxon>Thermodesulfobacteriota</taxon>
        <taxon>Desulfovibrionia</taxon>
        <taxon>Desulfovibrionales</taxon>
        <taxon>Desulfovibrionaceae</taxon>
        <taxon>Desulfovibrio</taxon>
    </lineage>
</organism>
<dbReference type="HOGENOM" id="CLU_3167283_0_0_7"/>
<protein>
    <submittedName>
        <fullName evidence="2">Uncharacterized protein</fullName>
    </submittedName>
</protein>
<evidence type="ECO:0000313" key="3">
    <source>
        <dbReference type="Proteomes" id="UP000003676"/>
    </source>
</evidence>
<keyword evidence="1" id="KW-0812">Transmembrane</keyword>
<keyword evidence="1" id="KW-0472">Membrane</keyword>
<reference evidence="2 3" key="1">
    <citation type="submission" date="2008-10" db="EMBL/GenBank/DDBJ databases">
        <title>Draft genome sequence of Desulvovibrio piger (ATCC 29098).</title>
        <authorList>
            <person name="Sudarsanam P."/>
            <person name="Ley R."/>
            <person name="Guruge J."/>
            <person name="Turnbaugh P.J."/>
            <person name="Mahowald M."/>
            <person name="Liep D."/>
            <person name="Gordon J."/>
        </authorList>
    </citation>
    <scope>NUCLEOTIDE SEQUENCE [LARGE SCALE GENOMIC DNA]</scope>
    <source>
        <strain evidence="2 3">ATCC 29098</strain>
    </source>
</reference>
<name>B6WY25_9BACT</name>
<accession>B6WY25</accession>
<gene>
    <name evidence="2" type="ORF">DESPIG_03001</name>
</gene>
<dbReference type="AlphaFoldDB" id="B6WY25"/>
<keyword evidence="1" id="KW-1133">Transmembrane helix</keyword>
<comment type="caution">
    <text evidence="2">The sequence shown here is derived from an EMBL/GenBank/DDBJ whole genome shotgun (WGS) entry which is preliminary data.</text>
</comment>